<evidence type="ECO:0000313" key="3">
    <source>
        <dbReference type="Proteomes" id="UP001212821"/>
    </source>
</evidence>
<dbReference type="InterPro" id="IPR015020">
    <property type="entry name" value="Rv2525c-like_Glyco_Hydro-like"/>
</dbReference>
<sequence length="247" mass="25230">MNSVAAPARGPAVFSGKAFDTCTAPSAAAMQAWHGQSPYGAAAVYIGGQNRGCSQPNLTSSWVHTVHATGWQVIPLYVGAQPPCQTSGNPERITAANAASLGSSDGGDAVARAAGLGMGTGSAIYLDMEAYNAADSACSAAVLTYVQAWDAALHAHGYWAGFYGFGKSSALAMSQAASSGATGLPDALWYAQYDGTADTSTGFPFPAGQWSGPWRGHQYAVNQQENYGGVSLTVDHDAWNGPVAVIG</sequence>
<keyword evidence="3" id="KW-1185">Reference proteome</keyword>
<dbReference type="SUPFAM" id="SSF51445">
    <property type="entry name" value="(Trans)glycosidases"/>
    <property type="match status" value="1"/>
</dbReference>
<feature type="domain" description="Rv2525c-like glycoside hydrolase-like" evidence="1">
    <location>
        <begin position="31"/>
        <end position="239"/>
    </location>
</feature>
<protein>
    <submittedName>
        <fullName evidence="2">DUF1906 domain-containing protein</fullName>
    </submittedName>
</protein>
<name>A0ABY7QB76_9ACTN</name>
<dbReference type="Pfam" id="PF08924">
    <property type="entry name" value="Rv2525c_GlyHyd-like"/>
    <property type="match status" value="1"/>
</dbReference>
<gene>
    <name evidence="2" type="ORF">O1G21_31850</name>
</gene>
<proteinExistence type="predicted"/>
<dbReference type="EMBL" id="CP115450">
    <property type="protein sequence ID" value="WBP89988.1"/>
    <property type="molecule type" value="Genomic_DNA"/>
</dbReference>
<evidence type="ECO:0000313" key="2">
    <source>
        <dbReference type="EMBL" id="WBP89988.1"/>
    </source>
</evidence>
<dbReference type="RefSeq" id="WP_270148512.1">
    <property type="nucleotide sequence ID" value="NZ_CP115450.1"/>
</dbReference>
<dbReference type="Gene3D" id="3.20.20.80">
    <property type="entry name" value="Glycosidases"/>
    <property type="match status" value="1"/>
</dbReference>
<dbReference type="Proteomes" id="UP001212821">
    <property type="component" value="Chromosome"/>
</dbReference>
<evidence type="ECO:0000259" key="1">
    <source>
        <dbReference type="Pfam" id="PF08924"/>
    </source>
</evidence>
<dbReference type="InterPro" id="IPR017853">
    <property type="entry name" value="GH"/>
</dbReference>
<reference evidence="3" key="1">
    <citation type="submission" date="2022-12" db="EMBL/GenBank/DDBJ databases">
        <authorList>
            <person name="Mo P."/>
        </authorList>
    </citation>
    <scope>NUCLEOTIDE SEQUENCE [LARGE SCALE GENOMIC DNA]</scope>
    <source>
        <strain evidence="3">HUAS 3-15</strain>
    </source>
</reference>
<accession>A0ABY7QB76</accession>
<organism evidence="2 3">
    <name type="scientific">Kitasatospora cathayae</name>
    <dbReference type="NCBI Taxonomy" id="3004092"/>
    <lineage>
        <taxon>Bacteria</taxon>
        <taxon>Bacillati</taxon>
        <taxon>Actinomycetota</taxon>
        <taxon>Actinomycetes</taxon>
        <taxon>Kitasatosporales</taxon>
        <taxon>Streptomycetaceae</taxon>
        <taxon>Kitasatospora</taxon>
    </lineage>
</organism>